<feature type="transmembrane region" description="Helical" evidence="1">
    <location>
        <begin position="12"/>
        <end position="33"/>
    </location>
</feature>
<protein>
    <submittedName>
        <fullName evidence="3">Uncharacterized protein YvpB</fullName>
    </submittedName>
</protein>
<dbReference type="Gene3D" id="3.90.70.10">
    <property type="entry name" value="Cysteine proteinases"/>
    <property type="match status" value="1"/>
</dbReference>
<keyword evidence="1" id="KW-1133">Transmembrane helix</keyword>
<dbReference type="PANTHER" id="PTHR37806:SF1">
    <property type="entry name" value="PEPTIDASE C39-LIKE DOMAIN-CONTAINING PROTEIN"/>
    <property type="match status" value="1"/>
</dbReference>
<dbReference type="PANTHER" id="PTHR37806">
    <property type="entry name" value="LMO0724 PROTEIN"/>
    <property type="match status" value="1"/>
</dbReference>
<keyword evidence="1" id="KW-0472">Membrane</keyword>
<dbReference type="Pfam" id="PF13529">
    <property type="entry name" value="Peptidase_C39_2"/>
    <property type="match status" value="1"/>
</dbReference>
<feature type="domain" description="Peptidase C39-like" evidence="2">
    <location>
        <begin position="83"/>
        <end position="245"/>
    </location>
</feature>
<dbReference type="RefSeq" id="WP_209979000.1">
    <property type="nucleotide sequence ID" value="NZ_JAGGLB010000050.1"/>
</dbReference>
<evidence type="ECO:0000256" key="1">
    <source>
        <dbReference type="SAM" id="Phobius"/>
    </source>
</evidence>
<sequence>MTILWQGLKVTFGFLLIAGLVFASGVFTMLLYAKFKGEDAFLFYQNPNMPLAAVSQTVAPLPVSTSAPTPLPIKKKPESAMIEAPAIMQHPELPAGCEITSLAMLLQFAGIEKSKMELAAEMPKDETKAVLHANGSIKYWGNPNVGFVGDVTRKGMGFGIYHAGLFPLLKSYMPTAVDLTNKSFESYEQHVADGIPIVVWTTINYKLPTKMVSWETSLGKIETTFSEHAVLLVGYDKNNVYLNDPTNGKKAFAVNKEQFIQTWEAMGKQGITYNK</sequence>
<dbReference type="Proteomes" id="UP001519287">
    <property type="component" value="Unassembled WGS sequence"/>
</dbReference>
<organism evidence="3 4">
    <name type="scientific">Paenibacillus eucommiae</name>
    <dbReference type="NCBI Taxonomy" id="1355755"/>
    <lineage>
        <taxon>Bacteria</taxon>
        <taxon>Bacillati</taxon>
        <taxon>Bacillota</taxon>
        <taxon>Bacilli</taxon>
        <taxon>Bacillales</taxon>
        <taxon>Paenibacillaceae</taxon>
        <taxon>Paenibacillus</taxon>
    </lineage>
</organism>
<reference evidence="3 4" key="1">
    <citation type="submission" date="2021-03" db="EMBL/GenBank/DDBJ databases">
        <title>Genomic Encyclopedia of Type Strains, Phase IV (KMG-IV): sequencing the most valuable type-strain genomes for metagenomic binning, comparative biology and taxonomic classification.</title>
        <authorList>
            <person name="Goeker M."/>
        </authorList>
    </citation>
    <scope>NUCLEOTIDE SEQUENCE [LARGE SCALE GENOMIC DNA]</scope>
    <source>
        <strain evidence="3 4">DSM 26048</strain>
    </source>
</reference>
<name>A0ABS4J9I2_9BACL</name>
<comment type="caution">
    <text evidence="3">The sequence shown here is derived from an EMBL/GenBank/DDBJ whole genome shotgun (WGS) entry which is preliminary data.</text>
</comment>
<evidence type="ECO:0000259" key="2">
    <source>
        <dbReference type="Pfam" id="PF13529"/>
    </source>
</evidence>
<keyword evidence="1" id="KW-0812">Transmembrane</keyword>
<dbReference type="EMBL" id="JAGGLB010000050">
    <property type="protein sequence ID" value="MBP1996498.1"/>
    <property type="molecule type" value="Genomic_DNA"/>
</dbReference>
<keyword evidence="4" id="KW-1185">Reference proteome</keyword>
<gene>
    <name evidence="3" type="ORF">J2Z66_008146</name>
</gene>
<proteinExistence type="predicted"/>
<accession>A0ABS4J9I2</accession>
<dbReference type="InterPro" id="IPR039564">
    <property type="entry name" value="Peptidase_C39-like"/>
</dbReference>
<evidence type="ECO:0000313" key="3">
    <source>
        <dbReference type="EMBL" id="MBP1996498.1"/>
    </source>
</evidence>
<evidence type="ECO:0000313" key="4">
    <source>
        <dbReference type="Proteomes" id="UP001519287"/>
    </source>
</evidence>